<name>G3A642_9RALS</name>
<reference evidence="2" key="2">
    <citation type="submission" date="2011-04" db="EMBL/GenBank/DDBJ databases">
        <authorList>
            <person name="Genoscope - CEA"/>
        </authorList>
    </citation>
    <scope>NUCLEOTIDE SEQUENCE</scope>
    <source>
        <strain evidence="2">R24</strain>
    </source>
</reference>
<evidence type="ECO:0000313" key="2">
    <source>
        <dbReference type="EMBL" id="CCA85920.1"/>
    </source>
</evidence>
<protein>
    <submittedName>
        <fullName evidence="2">Uncharacterized protein</fullName>
    </submittedName>
</protein>
<accession>G3A642</accession>
<dbReference type="EMBL" id="FR854089">
    <property type="protein sequence ID" value="CCA85920.1"/>
    <property type="molecule type" value="Genomic_DNA"/>
</dbReference>
<gene>
    <name evidence="2" type="ORF">RALSY_40117</name>
</gene>
<dbReference type="RefSeq" id="WP_197332815.1">
    <property type="nucleotide sequence ID" value="NZ_CP115944.1"/>
</dbReference>
<organism evidence="2">
    <name type="scientific">Ralstonia syzygii R24</name>
    <dbReference type="NCBI Taxonomy" id="907261"/>
    <lineage>
        <taxon>Bacteria</taxon>
        <taxon>Pseudomonadati</taxon>
        <taxon>Pseudomonadota</taxon>
        <taxon>Betaproteobacteria</taxon>
        <taxon>Burkholderiales</taxon>
        <taxon>Burkholderiaceae</taxon>
        <taxon>Ralstonia</taxon>
        <taxon>Ralstonia solanacearum species complex</taxon>
    </lineage>
</organism>
<sequence length="374" mass="41548">MKLNDMIQMCFAHGCDGRGTDAVVCGVGVNFLKRDLPAFPVEMRSVEDLMRMLKSADDTHILVDGGVFHVNALYKVTERFPAARLYFVKTPDMMAVASIGVRAQKQGIGLPPVKGERFSQLIEEEGYADRYDRWKERWQANSETFRGLLDGRIENTAVEHGIWLSSDGGCLMCGETTDRMSTGTVIGKSGVMVGLQLCEKHEAEAQNHSNLIGYVAEKLGVPPPFFTDAKFVQHGRQTVQMTCDALKAELACRVEKIDGQTVTAVRQSGFRIILRQDSLHDYAYNIQNPRREPISRIDSADHHAVSYGPAHVHRNLSRSKKNQVEPSFTYGFAVADLKAIRQLVEDAESQWLVSESGAVGSDGKTEGPQRQSDR</sequence>
<feature type="compositionally biased region" description="Basic and acidic residues" evidence="1">
    <location>
        <begin position="363"/>
        <end position="374"/>
    </location>
</feature>
<proteinExistence type="predicted"/>
<reference evidence="2" key="1">
    <citation type="journal article" date="2011" name="PLoS ONE">
        <title>Ralstonia syzygii, the Blood Disease Bacterium and some Asian R. solanacearum strains form a single genomic species despite divergent lifestyles.</title>
        <authorList>
            <person name="Remenant B."/>
            <person name="de Cambiaire J.C."/>
            <person name="Cellier G."/>
            <person name="Jacobs J.M."/>
            <person name="Mangenot S."/>
            <person name="Barbe V."/>
            <person name="Lajus A."/>
            <person name="Vallenet D."/>
            <person name="Medigue C."/>
            <person name="Fegan M."/>
            <person name="Allen C."/>
            <person name="Prior P."/>
        </authorList>
    </citation>
    <scope>NUCLEOTIDE SEQUENCE</scope>
    <source>
        <strain evidence="2">R24</strain>
    </source>
</reference>
<evidence type="ECO:0000256" key="1">
    <source>
        <dbReference type="SAM" id="MobiDB-lite"/>
    </source>
</evidence>
<dbReference type="AlphaFoldDB" id="G3A642"/>
<feature type="region of interest" description="Disordered" evidence="1">
    <location>
        <begin position="354"/>
        <end position="374"/>
    </location>
</feature>